<keyword evidence="2" id="KW-1185">Reference proteome</keyword>
<evidence type="ECO:0000313" key="2">
    <source>
        <dbReference type="Proteomes" id="UP001165074"/>
    </source>
</evidence>
<dbReference type="Proteomes" id="UP001165074">
    <property type="component" value="Unassembled WGS sequence"/>
</dbReference>
<reference evidence="1" key="1">
    <citation type="submission" date="2023-03" db="EMBL/GenBank/DDBJ databases">
        <title>Actinoallomurus iriomotensis NBRC 103684.</title>
        <authorList>
            <person name="Ichikawa N."/>
            <person name="Sato H."/>
            <person name="Tonouchi N."/>
        </authorList>
    </citation>
    <scope>NUCLEOTIDE SEQUENCE</scope>
    <source>
        <strain evidence="1">NBRC 103684</strain>
    </source>
</reference>
<sequence length="99" mass="10968">MWPSRADRGGRIRPDGCLFGHIVTLGGRDSEGAGVRRETPVSWAIRTQYDLSGVRTLGLRLCARVHKGLIWRKSRRFVRRVAQAPYGIGRVSNPGKAGL</sequence>
<dbReference type="AlphaFoldDB" id="A0A9W6S7K6"/>
<dbReference type="EMBL" id="BSTK01000010">
    <property type="protein sequence ID" value="GLY88563.1"/>
    <property type="molecule type" value="Genomic_DNA"/>
</dbReference>
<gene>
    <name evidence="1" type="ORF">Airi02_064920</name>
</gene>
<evidence type="ECO:0000313" key="1">
    <source>
        <dbReference type="EMBL" id="GLY88563.1"/>
    </source>
</evidence>
<name>A0A9W6S7K6_9ACTN</name>
<proteinExistence type="predicted"/>
<accession>A0A9W6S7K6</accession>
<protein>
    <submittedName>
        <fullName evidence="1">Uncharacterized protein</fullName>
    </submittedName>
</protein>
<organism evidence="1 2">
    <name type="scientific">Actinoallomurus iriomotensis</name>
    <dbReference type="NCBI Taxonomy" id="478107"/>
    <lineage>
        <taxon>Bacteria</taxon>
        <taxon>Bacillati</taxon>
        <taxon>Actinomycetota</taxon>
        <taxon>Actinomycetes</taxon>
        <taxon>Streptosporangiales</taxon>
        <taxon>Thermomonosporaceae</taxon>
        <taxon>Actinoallomurus</taxon>
    </lineage>
</organism>
<comment type="caution">
    <text evidence="1">The sequence shown here is derived from an EMBL/GenBank/DDBJ whole genome shotgun (WGS) entry which is preliminary data.</text>
</comment>